<evidence type="ECO:0000313" key="4">
    <source>
        <dbReference type="Proteomes" id="UP000635606"/>
    </source>
</evidence>
<keyword evidence="2" id="KW-0812">Transmembrane</keyword>
<protein>
    <submittedName>
        <fullName evidence="3">Uncharacterized protein</fullName>
    </submittedName>
</protein>
<comment type="caution">
    <text evidence="3">The sequence shown here is derived from an EMBL/GenBank/DDBJ whole genome shotgun (WGS) entry which is preliminary data.</text>
</comment>
<evidence type="ECO:0000313" key="3">
    <source>
        <dbReference type="EMBL" id="GIJ68202.1"/>
    </source>
</evidence>
<sequence>MTDLISAALRERAYGDIHIERLLSAVHAGARRRRRRRVAGTACAVVAAVAVAAAGSVVVSGTGGAPVRPAASPAPPGEIPRPPVLEGAPVASFTPTALGSDPTLFHLDVTGLASWSGLSWSSRPGYEELRVTSAEEGGELTIEAIQSRDKLSALTGETTRTEVNGLPAELVRTTRPTGNTSPWGAYGVRWEPVPGVWAQVLVAFDRDAALRVAGRVRLDRTSRCALPFRFSGLDDRVRVIKCETSFSGGRTMGAVWLAVGDAEAECYVAVAPPAANPTTPTETIGGRAVAVLPGGAGPGGFPQIEYAFDGGLAIFCPFYTTIDDPFLRSLVPAFVPVSDPDPQTWPRSPLR</sequence>
<dbReference type="RefSeq" id="WP_203928153.1">
    <property type="nucleotide sequence ID" value="NZ_BOPH01000038.1"/>
</dbReference>
<dbReference type="EMBL" id="BOPH01000038">
    <property type="protein sequence ID" value="GIJ68202.1"/>
    <property type="molecule type" value="Genomic_DNA"/>
</dbReference>
<keyword evidence="2" id="KW-1133">Transmembrane helix</keyword>
<feature type="region of interest" description="Disordered" evidence="1">
    <location>
        <begin position="63"/>
        <end position="88"/>
    </location>
</feature>
<organism evidence="3 4">
    <name type="scientific">Virgisporangium ochraceum</name>
    <dbReference type="NCBI Taxonomy" id="65505"/>
    <lineage>
        <taxon>Bacteria</taxon>
        <taxon>Bacillati</taxon>
        <taxon>Actinomycetota</taxon>
        <taxon>Actinomycetes</taxon>
        <taxon>Micromonosporales</taxon>
        <taxon>Micromonosporaceae</taxon>
        <taxon>Virgisporangium</taxon>
    </lineage>
</organism>
<evidence type="ECO:0000256" key="1">
    <source>
        <dbReference type="SAM" id="MobiDB-lite"/>
    </source>
</evidence>
<accession>A0A8J4EDQ6</accession>
<name>A0A8J4EDQ6_9ACTN</name>
<feature type="transmembrane region" description="Helical" evidence="2">
    <location>
        <begin position="38"/>
        <end position="59"/>
    </location>
</feature>
<dbReference type="Proteomes" id="UP000635606">
    <property type="component" value="Unassembled WGS sequence"/>
</dbReference>
<dbReference type="AlphaFoldDB" id="A0A8J4EDQ6"/>
<feature type="compositionally biased region" description="Pro residues" evidence="1">
    <location>
        <begin position="72"/>
        <end position="83"/>
    </location>
</feature>
<proteinExistence type="predicted"/>
<reference evidence="3" key="1">
    <citation type="submission" date="2021-01" db="EMBL/GenBank/DDBJ databases">
        <title>Whole genome shotgun sequence of Virgisporangium ochraceum NBRC 16418.</title>
        <authorList>
            <person name="Komaki H."/>
            <person name="Tamura T."/>
        </authorList>
    </citation>
    <scope>NUCLEOTIDE SEQUENCE</scope>
    <source>
        <strain evidence="3">NBRC 16418</strain>
    </source>
</reference>
<gene>
    <name evidence="3" type="ORF">Voc01_031190</name>
</gene>
<keyword evidence="2" id="KW-0472">Membrane</keyword>
<keyword evidence="4" id="KW-1185">Reference proteome</keyword>
<evidence type="ECO:0000256" key="2">
    <source>
        <dbReference type="SAM" id="Phobius"/>
    </source>
</evidence>